<dbReference type="AlphaFoldDB" id="A0A848N1A4"/>
<comment type="caution">
    <text evidence="1">The sequence shown here is derived from an EMBL/GenBank/DDBJ whole genome shotgun (WGS) entry which is preliminary data.</text>
</comment>
<protein>
    <submittedName>
        <fullName evidence="1">Uncharacterized protein</fullName>
    </submittedName>
</protein>
<feature type="non-terminal residue" evidence="1">
    <location>
        <position position="1"/>
    </location>
</feature>
<name>A0A848N1A4_ENTMU</name>
<proteinExistence type="predicted"/>
<organism evidence="1 2">
    <name type="scientific">Enterococcus mundtii</name>
    <dbReference type="NCBI Taxonomy" id="53346"/>
    <lineage>
        <taxon>Bacteria</taxon>
        <taxon>Bacillati</taxon>
        <taxon>Bacillota</taxon>
        <taxon>Bacilli</taxon>
        <taxon>Lactobacillales</taxon>
        <taxon>Enterococcaceae</taxon>
        <taxon>Enterococcus</taxon>
    </lineage>
</organism>
<reference evidence="1 2" key="1">
    <citation type="submission" date="2020-04" db="EMBL/GenBank/DDBJ databases">
        <authorList>
            <person name="Abaymova A."/>
            <person name="Teymurazov M."/>
            <person name="Tazyna O."/>
            <person name="Chatushin Y."/>
            <person name="Svetoch E."/>
            <person name="Pereligyn V."/>
            <person name="Pohylenko V."/>
            <person name="Platonov M."/>
            <person name="Kartsev N."/>
            <person name="Skryabin Y."/>
            <person name="Sizova A."/>
            <person name="Solomentsev V."/>
            <person name="Kislichkina A."/>
            <person name="Bogun A."/>
        </authorList>
    </citation>
    <scope>NUCLEOTIDE SEQUENCE [LARGE SCALE GENOMIC DNA]</scope>
    <source>
        <strain evidence="2">SCPM-O-B-8398 (E28)</strain>
    </source>
</reference>
<evidence type="ECO:0000313" key="2">
    <source>
        <dbReference type="Proteomes" id="UP000557857"/>
    </source>
</evidence>
<dbReference type="Proteomes" id="UP000557857">
    <property type="component" value="Unassembled WGS sequence"/>
</dbReference>
<sequence length="66" mass="7426">IKQEVETILKKSGLQVVEAAQMNPLGLVRHVQIVNQPQARNARETVELPYVPSKEKIDEVLSVFSE</sequence>
<evidence type="ECO:0000313" key="1">
    <source>
        <dbReference type="EMBL" id="NMP60018.1"/>
    </source>
</evidence>
<dbReference type="RefSeq" id="WP_428221921.1">
    <property type="nucleotide sequence ID" value="NZ_JABCAG010000221.1"/>
</dbReference>
<gene>
    <name evidence="1" type="ORF">HI921_16510</name>
</gene>
<dbReference type="EMBL" id="JABCAG010000221">
    <property type="protein sequence ID" value="NMP60018.1"/>
    <property type="molecule type" value="Genomic_DNA"/>
</dbReference>
<accession>A0A848N1A4</accession>